<dbReference type="Pfam" id="PF17328">
    <property type="entry name" value="DUF5366"/>
    <property type="match status" value="1"/>
</dbReference>
<keyword evidence="1" id="KW-0472">Membrane</keyword>
<evidence type="ECO:0000313" key="2">
    <source>
        <dbReference type="EMBL" id="RAK18677.1"/>
    </source>
</evidence>
<comment type="caution">
    <text evidence="2">The sequence shown here is derived from an EMBL/GenBank/DDBJ whole genome shotgun (WGS) entry which is preliminary data.</text>
</comment>
<dbReference type="AlphaFoldDB" id="A0A327YDV2"/>
<accession>A0A327YDV2</accession>
<name>A0A327YDV2_9BACL</name>
<evidence type="ECO:0008006" key="4">
    <source>
        <dbReference type="Google" id="ProtNLM"/>
    </source>
</evidence>
<proteinExistence type="predicted"/>
<feature type="transmembrane region" description="Helical" evidence="1">
    <location>
        <begin position="151"/>
        <end position="176"/>
    </location>
</feature>
<protein>
    <recommendedName>
        <fullName evidence="4">YufK family protein</fullName>
    </recommendedName>
</protein>
<keyword evidence="1" id="KW-1133">Transmembrane helix</keyword>
<feature type="transmembrane region" description="Helical" evidence="1">
    <location>
        <begin position="94"/>
        <end position="113"/>
    </location>
</feature>
<dbReference type="EMBL" id="QLMH01000009">
    <property type="protein sequence ID" value="RAK18677.1"/>
    <property type="molecule type" value="Genomic_DNA"/>
</dbReference>
<feature type="transmembrane region" description="Helical" evidence="1">
    <location>
        <begin position="119"/>
        <end position="139"/>
    </location>
</feature>
<gene>
    <name evidence="2" type="ORF">B0I26_10998</name>
</gene>
<feature type="transmembrane region" description="Helical" evidence="1">
    <location>
        <begin position="12"/>
        <end position="34"/>
    </location>
</feature>
<reference evidence="2 3" key="1">
    <citation type="submission" date="2018-06" db="EMBL/GenBank/DDBJ databases">
        <title>Genomic Encyclopedia of Type Strains, Phase III (KMG-III): the genomes of soil and plant-associated and newly described type strains.</title>
        <authorList>
            <person name="Whitman W."/>
        </authorList>
    </citation>
    <scope>NUCLEOTIDE SEQUENCE [LARGE SCALE GENOMIC DNA]</scope>
    <source>
        <strain evidence="2 3">CGMCC 1.8979</strain>
    </source>
</reference>
<evidence type="ECO:0000313" key="3">
    <source>
        <dbReference type="Proteomes" id="UP000248555"/>
    </source>
</evidence>
<dbReference type="InterPro" id="IPR035289">
    <property type="entry name" value="DUF5366"/>
</dbReference>
<organism evidence="2 3">
    <name type="scientific">Paranoxybacillus vitaminiphilus</name>
    <dbReference type="NCBI Taxonomy" id="581036"/>
    <lineage>
        <taxon>Bacteria</taxon>
        <taxon>Bacillati</taxon>
        <taxon>Bacillota</taxon>
        <taxon>Bacilli</taxon>
        <taxon>Bacillales</taxon>
        <taxon>Anoxybacillaceae</taxon>
        <taxon>Paranoxybacillus</taxon>
    </lineage>
</organism>
<dbReference type="OrthoDB" id="2739240at2"/>
<evidence type="ECO:0000256" key="1">
    <source>
        <dbReference type="SAM" id="Phobius"/>
    </source>
</evidence>
<feature type="transmembrane region" description="Helical" evidence="1">
    <location>
        <begin position="54"/>
        <end position="74"/>
    </location>
</feature>
<dbReference type="Proteomes" id="UP000248555">
    <property type="component" value="Unassembled WGS sequence"/>
</dbReference>
<keyword evidence="3" id="KW-1185">Reference proteome</keyword>
<sequence>MKNTYVTGYLPLIAIILYSMAFGIYAETEIIRLLKKFGLYSGMLEFFSENGIKLTLFFLASLLFFMFFSALKLIADTMIQLSMLFFSKDRQGAVLNEIRFGSLFYVLSGMLSLLFVNDIVVMVVLFLVTTLAYFIYFVYKTYSTLPLTGLVGMVFFHVAFWFAFMLTIVYVCIKLYNGFLESLPL</sequence>
<dbReference type="RefSeq" id="WP_111645570.1">
    <property type="nucleotide sequence ID" value="NZ_QLMH01000009.1"/>
</dbReference>
<keyword evidence="1" id="KW-0812">Transmembrane</keyword>